<gene>
    <name evidence="11" type="ORF">N7U68_11895</name>
</gene>
<dbReference type="InterPro" id="IPR013785">
    <property type="entry name" value="Aldolase_TIM"/>
</dbReference>
<dbReference type="Pfam" id="PF13450">
    <property type="entry name" value="NAD_binding_8"/>
    <property type="match status" value="1"/>
</dbReference>
<dbReference type="SUPFAM" id="SSF51905">
    <property type="entry name" value="FAD/NAD(P)-binding domain"/>
    <property type="match status" value="1"/>
</dbReference>
<proteinExistence type="inferred from homology"/>
<organism evidence="11 12">
    <name type="scientific">Roseovarius pelagicus</name>
    <dbReference type="NCBI Taxonomy" id="2980108"/>
    <lineage>
        <taxon>Bacteria</taxon>
        <taxon>Pseudomonadati</taxon>
        <taxon>Pseudomonadota</taxon>
        <taxon>Alphaproteobacteria</taxon>
        <taxon>Rhodobacterales</taxon>
        <taxon>Roseobacteraceae</taxon>
        <taxon>Roseovarius</taxon>
    </lineage>
</organism>
<comment type="cofactor">
    <cofactor evidence="2">
        <name>[4Fe-4S] cluster</name>
        <dbReference type="ChEBI" id="CHEBI:49883"/>
    </cofactor>
</comment>
<accession>A0ABY6D6Q2</accession>
<protein>
    <submittedName>
        <fullName evidence="11">NAD(P)-binding protein</fullName>
    </submittedName>
</protein>
<reference evidence="11" key="1">
    <citation type="submission" date="2022-10" db="EMBL/GenBank/DDBJ databases">
        <title>Roseovarius pelagicus sp. nov., isolated from Arctic seawater.</title>
        <authorList>
            <person name="Hong Y.W."/>
            <person name="Hwang C.Y."/>
        </authorList>
    </citation>
    <scope>NUCLEOTIDE SEQUENCE</scope>
    <source>
        <strain evidence="11">HL-MP18</strain>
    </source>
</reference>
<dbReference type="CDD" id="cd02929">
    <property type="entry name" value="TMADH_HD_FMN"/>
    <property type="match status" value="1"/>
</dbReference>
<evidence type="ECO:0000259" key="10">
    <source>
        <dbReference type="Pfam" id="PF00724"/>
    </source>
</evidence>
<dbReference type="PANTHER" id="PTHR42917">
    <property type="entry name" value="2,4-DIENOYL-COA REDUCTASE"/>
    <property type="match status" value="1"/>
</dbReference>
<dbReference type="Pfam" id="PF00724">
    <property type="entry name" value="Oxidored_FMN"/>
    <property type="match status" value="1"/>
</dbReference>
<keyword evidence="8" id="KW-0408">Iron</keyword>
<dbReference type="InterPro" id="IPR001155">
    <property type="entry name" value="OxRdtase_FMN_N"/>
</dbReference>
<evidence type="ECO:0000256" key="3">
    <source>
        <dbReference type="ARBA" id="ARBA00011048"/>
    </source>
</evidence>
<dbReference type="RefSeq" id="WP_263046935.1">
    <property type="nucleotide sequence ID" value="NZ_CP106738.1"/>
</dbReference>
<comment type="cofactor">
    <cofactor evidence="1">
        <name>FMN</name>
        <dbReference type="ChEBI" id="CHEBI:58210"/>
    </cofactor>
</comment>
<dbReference type="EMBL" id="CP106738">
    <property type="protein sequence ID" value="UXX81826.1"/>
    <property type="molecule type" value="Genomic_DNA"/>
</dbReference>
<evidence type="ECO:0000256" key="8">
    <source>
        <dbReference type="ARBA" id="ARBA00023004"/>
    </source>
</evidence>
<evidence type="ECO:0000256" key="9">
    <source>
        <dbReference type="ARBA" id="ARBA00023014"/>
    </source>
</evidence>
<evidence type="ECO:0000256" key="2">
    <source>
        <dbReference type="ARBA" id="ARBA00001966"/>
    </source>
</evidence>
<dbReference type="Gene3D" id="3.40.50.720">
    <property type="entry name" value="NAD(P)-binding Rossmann-like Domain"/>
    <property type="match status" value="1"/>
</dbReference>
<feature type="domain" description="NADH:flavin oxidoreductase/NADH oxidase N-terminal" evidence="10">
    <location>
        <begin position="36"/>
        <end position="364"/>
    </location>
</feature>
<evidence type="ECO:0000256" key="5">
    <source>
        <dbReference type="ARBA" id="ARBA00022643"/>
    </source>
</evidence>
<dbReference type="Gene3D" id="3.20.20.70">
    <property type="entry name" value="Aldolase class I"/>
    <property type="match status" value="1"/>
</dbReference>
<dbReference type="Proteomes" id="UP001064087">
    <property type="component" value="Chromosome"/>
</dbReference>
<evidence type="ECO:0000256" key="1">
    <source>
        <dbReference type="ARBA" id="ARBA00001917"/>
    </source>
</evidence>
<keyword evidence="12" id="KW-1185">Reference proteome</keyword>
<dbReference type="InterPro" id="IPR051793">
    <property type="entry name" value="NADH:flavin_oxidoreductase"/>
</dbReference>
<dbReference type="Gene3D" id="3.50.50.60">
    <property type="entry name" value="FAD/NAD(P)-binding domain"/>
    <property type="match status" value="1"/>
</dbReference>
<dbReference type="PANTHER" id="PTHR42917:SF2">
    <property type="entry name" value="2,4-DIENOYL-COA REDUCTASE [(2E)-ENOYL-COA-PRODUCING]"/>
    <property type="match status" value="1"/>
</dbReference>
<evidence type="ECO:0000256" key="6">
    <source>
        <dbReference type="ARBA" id="ARBA00022723"/>
    </source>
</evidence>
<evidence type="ECO:0000313" key="12">
    <source>
        <dbReference type="Proteomes" id="UP001064087"/>
    </source>
</evidence>
<dbReference type="SUPFAM" id="SSF51395">
    <property type="entry name" value="FMN-linked oxidoreductases"/>
    <property type="match status" value="1"/>
</dbReference>
<evidence type="ECO:0000256" key="4">
    <source>
        <dbReference type="ARBA" id="ARBA00022630"/>
    </source>
</evidence>
<dbReference type="SUPFAM" id="SSF51971">
    <property type="entry name" value="Nucleotide-binding domain"/>
    <property type="match status" value="1"/>
</dbReference>
<keyword evidence="7" id="KW-0560">Oxidoreductase</keyword>
<dbReference type="InterPro" id="IPR036188">
    <property type="entry name" value="FAD/NAD-bd_sf"/>
</dbReference>
<keyword evidence="4" id="KW-0285">Flavoprotein</keyword>
<comment type="similarity">
    <text evidence="3">In the N-terminal section; belongs to the NADH:flavin oxidoreductase/NADH oxidase family.</text>
</comment>
<evidence type="ECO:0000313" key="11">
    <source>
        <dbReference type="EMBL" id="UXX81826.1"/>
    </source>
</evidence>
<evidence type="ECO:0000256" key="7">
    <source>
        <dbReference type="ARBA" id="ARBA00023002"/>
    </source>
</evidence>
<keyword evidence="9" id="KW-0411">Iron-sulfur</keyword>
<sequence>MARGAGYWELDAGRARVAAPIAVKGRPMRNPIYDVLFEPVQIGPVTAPNRFYQVPHCTGMGYRYPQSEAAHRGVKAAGGWGVVSTQETEIHETSDLTPSNEARLWDDRDIPALRLMTDAVHEYGSLAAIQLAHNGLHSANRYSRRIPLAPSAVVVDSDDPVNARAMDKSDIASFRRWHVDAARRGKAAGFDIIYVYAGHDMTLLQHFLLQRHNHRTDEYGGSMQNRLRLFREVIADTRDAVGDTCAIAVRFAVEELLGAEGIRHDVEAREVIEALAEEPDLWDVNMSNWSNDSQTSRFAKEGYQEPYTEFVKSVTTKPVVGVGRYTSPDTMVRLIKQGKLDMIGAARPSIADPYLPKKISEGRLEEIRECIGCNICVSGDNTSVPFRCTQNPTAGEEWRRDWHPEIITAPKKTKPYLIIGGGPAGLEAARTLVKAGNDVIIAEASSQWGGRVTVESQLPGLAEWARVRDWRMWQLQQVQNAEMYLDSSLSADDILEYGIANVAIATGSHWRNDGAGRAHRRPLPFLQSDLVMSPDDAMHGGLKQDSGTGPIVIFDDDRFYLGSVLAEMAATTGRAVVFVTPSPIVAPWSTFTLEQHRIQNRLIALDVEIVPNTLLADMDGTQLSLACAYSGKTRQIDCGTFIPVTSRLPNDRLWTDLNARRTDWQDAGLERVTRIGDCYAPGLIAAAVYAGHKYAREAIGGGDTVLREDMNGNV</sequence>
<dbReference type="InterPro" id="IPR037348">
    <property type="entry name" value="TMADH/DMDH_FMN-bd"/>
</dbReference>
<keyword evidence="6" id="KW-0479">Metal-binding</keyword>
<name>A0ABY6D6Q2_9RHOB</name>
<keyword evidence="5" id="KW-0288">FMN</keyword>